<sequence length="97" mass="10692">MSENIVYPATDEDYESVQGGVPTITSEGRLTIITHYYSDDPLIVRSFRTIQDFGTVILDLGGRSVMFSVGLLRMFHGDPCEAKSLSGGGKGYDRVKR</sequence>
<gene>
    <name evidence="1" type="ORF">UU93_C0003G0012</name>
</gene>
<comment type="caution">
    <text evidence="1">The sequence shown here is derived from an EMBL/GenBank/DDBJ whole genome shotgun (WGS) entry which is preliminary data.</text>
</comment>
<evidence type="ECO:0000313" key="1">
    <source>
        <dbReference type="EMBL" id="KKS33004.1"/>
    </source>
</evidence>
<proteinExistence type="predicted"/>
<organism evidence="1 2">
    <name type="scientific">Candidatus Amesbacteria bacterium GW2011_GWA2_42_12</name>
    <dbReference type="NCBI Taxonomy" id="1618356"/>
    <lineage>
        <taxon>Bacteria</taxon>
        <taxon>Candidatus Amesiibacteriota</taxon>
    </lineage>
</organism>
<evidence type="ECO:0000313" key="2">
    <source>
        <dbReference type="Proteomes" id="UP000034160"/>
    </source>
</evidence>
<dbReference type="STRING" id="1618356.UU93_C0003G0012"/>
<dbReference type="AlphaFoldDB" id="A0A0G0Y8G5"/>
<accession>A0A0G0Y8G5</accession>
<reference evidence="1 2" key="1">
    <citation type="journal article" date="2015" name="Nature">
        <title>rRNA introns, odd ribosomes, and small enigmatic genomes across a large radiation of phyla.</title>
        <authorList>
            <person name="Brown C.T."/>
            <person name="Hug L.A."/>
            <person name="Thomas B.C."/>
            <person name="Sharon I."/>
            <person name="Castelle C.J."/>
            <person name="Singh A."/>
            <person name="Wilkins M.J."/>
            <person name="Williams K.H."/>
            <person name="Banfield J.F."/>
        </authorList>
    </citation>
    <scope>NUCLEOTIDE SEQUENCE [LARGE SCALE GENOMIC DNA]</scope>
</reference>
<protein>
    <submittedName>
        <fullName evidence="1">Uncharacterized protein</fullName>
    </submittedName>
</protein>
<name>A0A0G0Y8G5_9BACT</name>
<dbReference type="EMBL" id="LCCN01000003">
    <property type="protein sequence ID" value="KKS33004.1"/>
    <property type="molecule type" value="Genomic_DNA"/>
</dbReference>
<dbReference type="Proteomes" id="UP000034160">
    <property type="component" value="Unassembled WGS sequence"/>
</dbReference>